<proteinExistence type="predicted"/>
<reference evidence="3" key="1">
    <citation type="journal article" date="2020" name="Stud. Mycol.">
        <title>101 Dothideomycetes genomes: a test case for predicting lifestyles and emergence of pathogens.</title>
        <authorList>
            <person name="Haridas S."/>
            <person name="Albert R."/>
            <person name="Binder M."/>
            <person name="Bloem J."/>
            <person name="Labutti K."/>
            <person name="Salamov A."/>
            <person name="Andreopoulos B."/>
            <person name="Baker S."/>
            <person name="Barry K."/>
            <person name="Bills G."/>
            <person name="Bluhm B."/>
            <person name="Cannon C."/>
            <person name="Castanera R."/>
            <person name="Culley D."/>
            <person name="Daum C."/>
            <person name="Ezra D."/>
            <person name="Gonzalez J."/>
            <person name="Henrissat B."/>
            <person name="Kuo A."/>
            <person name="Liang C."/>
            <person name="Lipzen A."/>
            <person name="Lutzoni F."/>
            <person name="Magnuson J."/>
            <person name="Mondo S."/>
            <person name="Nolan M."/>
            <person name="Ohm R."/>
            <person name="Pangilinan J."/>
            <person name="Park H.-J."/>
            <person name="Ramirez L."/>
            <person name="Alfaro M."/>
            <person name="Sun H."/>
            <person name="Tritt A."/>
            <person name="Yoshinaga Y."/>
            <person name="Zwiers L.-H."/>
            <person name="Turgeon B."/>
            <person name="Goodwin S."/>
            <person name="Spatafora J."/>
            <person name="Crous P."/>
            <person name="Grigoriev I."/>
        </authorList>
    </citation>
    <scope>NUCLEOTIDE SEQUENCE</scope>
    <source>
        <strain evidence="3">CBS 125425</strain>
    </source>
</reference>
<comment type="caution">
    <text evidence="3">The sequence shown here is derived from an EMBL/GenBank/DDBJ whole genome shotgun (WGS) entry which is preliminary data.</text>
</comment>
<sequence length="549" mass="59189">MFINTDAANKGRKPTQEHQEDVPLRSATRFSEEGTPLIGSFLGQGPPPSYLEATTPGPWNQTFAVPAGEEGARLLATSPGPHNDGAEGLYKGSRFRRKRLRENCTRRRLFIWIGALLLVIALAAIVAALLHKETREIKVSPLPIPADPAQSNAPQKEYPIRWPSKCGKDYNTATEEFDYASPSDFTVEEGLHQLDGPFRRVSGWIHVVQAPESQAPGTIRAKLAYAVSSSVDTSSIKYSYSSSGLTVGEPSIPDGFDGVRSGTACLGVSIVVYMSSGVELENFRVQSTHLGMQIHDGVDLSVTNSTWISLTTGTLDAPPFNSRETRLNTIAGSISGKYALQDILTITTKSGSVNVNVEPKEKAEDGPEAAIFEATSLSGSIRAEFERKHIPARDYQVKVDTKVGSVDGSFIHGSKTELTSVAGFLTADITPFRGGSYASTFYTSTTSGQTNINIKAPYVKTEGSMTKLESKHESKSGAIELAYPQEWEGHLQGKTLNGQLHLQGRDLNLIDEGTEIPGGSHVEATKGTGDSELEFGTLTGEIKVRVGKE</sequence>
<evidence type="ECO:0008006" key="5">
    <source>
        <dbReference type="Google" id="ProtNLM"/>
    </source>
</evidence>
<keyword evidence="4" id="KW-1185">Reference proteome</keyword>
<evidence type="ECO:0000313" key="3">
    <source>
        <dbReference type="EMBL" id="KAF2738787.1"/>
    </source>
</evidence>
<evidence type="ECO:0000256" key="2">
    <source>
        <dbReference type="SAM" id="Phobius"/>
    </source>
</evidence>
<protein>
    <recommendedName>
        <fullName evidence="5">Adhesin domain-containing protein</fullName>
    </recommendedName>
</protein>
<keyword evidence="2" id="KW-0472">Membrane</keyword>
<feature type="compositionally biased region" description="Basic and acidic residues" evidence="1">
    <location>
        <begin position="14"/>
        <end position="23"/>
    </location>
</feature>
<accession>A0A9P4R8R1</accession>
<keyword evidence="2" id="KW-0812">Transmembrane</keyword>
<dbReference type="OrthoDB" id="3539644at2759"/>
<dbReference type="EMBL" id="ML996107">
    <property type="protein sequence ID" value="KAF2738787.1"/>
    <property type="molecule type" value="Genomic_DNA"/>
</dbReference>
<feature type="transmembrane region" description="Helical" evidence="2">
    <location>
        <begin position="109"/>
        <end position="130"/>
    </location>
</feature>
<dbReference type="AlphaFoldDB" id="A0A9P4R8R1"/>
<gene>
    <name evidence="3" type="ORF">EJ04DRAFT_549683</name>
</gene>
<dbReference type="Proteomes" id="UP000799444">
    <property type="component" value="Unassembled WGS sequence"/>
</dbReference>
<organism evidence="3 4">
    <name type="scientific">Polyplosphaeria fusca</name>
    <dbReference type="NCBI Taxonomy" id="682080"/>
    <lineage>
        <taxon>Eukaryota</taxon>
        <taxon>Fungi</taxon>
        <taxon>Dikarya</taxon>
        <taxon>Ascomycota</taxon>
        <taxon>Pezizomycotina</taxon>
        <taxon>Dothideomycetes</taxon>
        <taxon>Pleosporomycetidae</taxon>
        <taxon>Pleosporales</taxon>
        <taxon>Tetraplosphaeriaceae</taxon>
        <taxon>Polyplosphaeria</taxon>
    </lineage>
</organism>
<evidence type="ECO:0000313" key="4">
    <source>
        <dbReference type="Proteomes" id="UP000799444"/>
    </source>
</evidence>
<name>A0A9P4R8R1_9PLEO</name>
<keyword evidence="2" id="KW-1133">Transmembrane helix</keyword>
<feature type="region of interest" description="Disordered" evidence="1">
    <location>
        <begin position="1"/>
        <end position="29"/>
    </location>
</feature>
<evidence type="ECO:0000256" key="1">
    <source>
        <dbReference type="SAM" id="MobiDB-lite"/>
    </source>
</evidence>